<evidence type="ECO:0000313" key="4">
    <source>
        <dbReference type="Proteomes" id="UP000004080"/>
    </source>
</evidence>
<dbReference type="PATRIC" id="fig|1196324.3.peg.1365"/>
<proteinExistence type="predicted"/>
<organism evidence="3 4">
    <name type="scientific">Fictibacillus macauensis ZFHKF-1</name>
    <dbReference type="NCBI Taxonomy" id="1196324"/>
    <lineage>
        <taxon>Bacteria</taxon>
        <taxon>Bacillati</taxon>
        <taxon>Bacillota</taxon>
        <taxon>Bacilli</taxon>
        <taxon>Bacillales</taxon>
        <taxon>Fictibacillaceae</taxon>
        <taxon>Fictibacillus</taxon>
    </lineage>
</organism>
<feature type="chain" id="PRO_5038870994" description="Lipoprotein" evidence="2">
    <location>
        <begin position="21"/>
        <end position="174"/>
    </location>
</feature>
<evidence type="ECO:0008006" key="5">
    <source>
        <dbReference type="Google" id="ProtNLM"/>
    </source>
</evidence>
<feature type="region of interest" description="Disordered" evidence="1">
    <location>
        <begin position="23"/>
        <end position="46"/>
    </location>
</feature>
<dbReference type="PROSITE" id="PS51257">
    <property type="entry name" value="PROKAR_LIPOPROTEIN"/>
    <property type="match status" value="1"/>
</dbReference>
<keyword evidence="2" id="KW-0732">Signal</keyword>
<dbReference type="EMBL" id="AKKV01000022">
    <property type="protein sequence ID" value="EIT86267.1"/>
    <property type="molecule type" value="Genomic_DNA"/>
</dbReference>
<dbReference type="RefSeq" id="WP_007201436.1">
    <property type="nucleotide sequence ID" value="NZ_AKKV01000022.1"/>
</dbReference>
<protein>
    <recommendedName>
        <fullName evidence="5">Lipoprotein</fullName>
    </recommendedName>
</protein>
<sequence>MKTTKLGLLALMLTTSVSLAACGQSSSSSSSSEKKEASQEDTQQKQYKKEYEKYVHTWLPQIKESISKENMIKTVDLTKATDPKALAKFKKEAMQEKMDATKLIILRVKDIDKELTYPKLKAENKKIQTLYEDYAKGLKNNNPSLNVLLDFDTIKSEIKDLAKDVDVDPKSFFI</sequence>
<name>I8AK92_9BACL</name>
<keyword evidence="4" id="KW-1185">Reference proteome</keyword>
<evidence type="ECO:0000313" key="3">
    <source>
        <dbReference type="EMBL" id="EIT86267.1"/>
    </source>
</evidence>
<reference evidence="3 4" key="1">
    <citation type="journal article" date="2012" name="J. Bacteriol.">
        <title>Genome of Bacillus macauensis ZFHKF-1, a Long-Chain-Forming Bacterium.</title>
        <authorList>
            <person name="Cai L."/>
            <person name="Zhang T."/>
        </authorList>
    </citation>
    <scope>NUCLEOTIDE SEQUENCE [LARGE SCALE GENOMIC DNA]</scope>
    <source>
        <strain evidence="3 4">ZFHKF-1</strain>
    </source>
</reference>
<comment type="caution">
    <text evidence="3">The sequence shown here is derived from an EMBL/GenBank/DDBJ whole genome shotgun (WGS) entry which is preliminary data.</text>
</comment>
<accession>I8AK92</accession>
<evidence type="ECO:0000256" key="1">
    <source>
        <dbReference type="SAM" id="MobiDB-lite"/>
    </source>
</evidence>
<dbReference type="Proteomes" id="UP000004080">
    <property type="component" value="Unassembled WGS sequence"/>
</dbReference>
<feature type="signal peptide" evidence="2">
    <location>
        <begin position="1"/>
        <end position="20"/>
    </location>
</feature>
<gene>
    <name evidence="3" type="ORF">A374_06696</name>
</gene>
<dbReference type="AlphaFoldDB" id="I8AK92"/>
<evidence type="ECO:0000256" key="2">
    <source>
        <dbReference type="SAM" id="SignalP"/>
    </source>
</evidence>